<protein>
    <submittedName>
        <fullName evidence="1">Uncharacterized protein</fullName>
    </submittedName>
</protein>
<gene>
    <name evidence="1" type="ORF">FRUB_04295</name>
</gene>
<accession>A0A225E1H4</accession>
<evidence type="ECO:0000313" key="1">
    <source>
        <dbReference type="EMBL" id="OWK42217.1"/>
    </source>
</evidence>
<keyword evidence="2" id="KW-1185">Reference proteome</keyword>
<dbReference type="RefSeq" id="WP_143393277.1">
    <property type="nucleotide sequence ID" value="NZ_NIDE01000005.1"/>
</dbReference>
<sequence>MTDTPENPTPAPLAASPGIEIDAANVVHDAERTSRHGLAHLEDEFLAEWHRMATYSETEAKALLAWLASKL</sequence>
<evidence type="ECO:0000313" key="2">
    <source>
        <dbReference type="Proteomes" id="UP000214646"/>
    </source>
</evidence>
<dbReference type="AlphaFoldDB" id="A0A225E1H4"/>
<proteinExistence type="predicted"/>
<dbReference type="Proteomes" id="UP000214646">
    <property type="component" value="Unassembled WGS sequence"/>
</dbReference>
<reference evidence="2" key="1">
    <citation type="submission" date="2017-06" db="EMBL/GenBank/DDBJ databases">
        <title>Genome analysis of Fimbriiglobus ruber SP5, the first member of the order Planctomycetales with confirmed chitinolytic capability.</title>
        <authorList>
            <person name="Ravin N.V."/>
            <person name="Rakitin A.L."/>
            <person name="Ivanova A.A."/>
            <person name="Beletsky A.V."/>
            <person name="Kulichevskaya I.S."/>
            <person name="Mardanov A.V."/>
            <person name="Dedysh S.N."/>
        </authorList>
    </citation>
    <scope>NUCLEOTIDE SEQUENCE [LARGE SCALE GENOMIC DNA]</scope>
    <source>
        <strain evidence="2">SP5</strain>
    </source>
</reference>
<dbReference type="EMBL" id="NIDE01000005">
    <property type="protein sequence ID" value="OWK42217.1"/>
    <property type="molecule type" value="Genomic_DNA"/>
</dbReference>
<organism evidence="1 2">
    <name type="scientific">Fimbriiglobus ruber</name>
    <dbReference type="NCBI Taxonomy" id="1908690"/>
    <lineage>
        <taxon>Bacteria</taxon>
        <taxon>Pseudomonadati</taxon>
        <taxon>Planctomycetota</taxon>
        <taxon>Planctomycetia</taxon>
        <taxon>Gemmatales</taxon>
        <taxon>Gemmataceae</taxon>
        <taxon>Fimbriiglobus</taxon>
    </lineage>
</organism>
<name>A0A225E1H4_9BACT</name>
<comment type="caution">
    <text evidence="1">The sequence shown here is derived from an EMBL/GenBank/DDBJ whole genome shotgun (WGS) entry which is preliminary data.</text>
</comment>